<dbReference type="InterPro" id="IPR041542">
    <property type="entry name" value="GH43_C2"/>
</dbReference>
<dbReference type="InterPro" id="IPR013320">
    <property type="entry name" value="ConA-like_dom_sf"/>
</dbReference>
<dbReference type="InterPro" id="IPR006710">
    <property type="entry name" value="Glyco_hydro_43"/>
</dbReference>
<organism evidence="9 10">
    <name type="scientific">Penicillium cosmopolitanum</name>
    <dbReference type="NCBI Taxonomy" id="1131564"/>
    <lineage>
        <taxon>Eukaryota</taxon>
        <taxon>Fungi</taxon>
        <taxon>Dikarya</taxon>
        <taxon>Ascomycota</taxon>
        <taxon>Pezizomycotina</taxon>
        <taxon>Eurotiomycetes</taxon>
        <taxon>Eurotiomycetidae</taxon>
        <taxon>Eurotiales</taxon>
        <taxon>Aspergillaceae</taxon>
        <taxon>Penicillium</taxon>
    </lineage>
</organism>
<dbReference type="EMBL" id="JAPZBU010000011">
    <property type="protein sequence ID" value="KAJ5379160.1"/>
    <property type="molecule type" value="Genomic_DNA"/>
</dbReference>
<feature type="site" description="Important for catalytic activity, responsible for pKa modulation of the active site Glu and correct orientation of both the proton donor and substrate" evidence="6">
    <location>
        <position position="128"/>
    </location>
</feature>
<keyword evidence="2" id="KW-0732">Signal</keyword>
<dbReference type="GeneID" id="81375896"/>
<evidence type="ECO:0000256" key="3">
    <source>
        <dbReference type="ARBA" id="ARBA00022801"/>
    </source>
</evidence>
<evidence type="ECO:0000256" key="5">
    <source>
        <dbReference type="PIRSR" id="PIRSR606710-1"/>
    </source>
</evidence>
<dbReference type="SUPFAM" id="SSF49899">
    <property type="entry name" value="Concanavalin A-like lectins/glucanases"/>
    <property type="match status" value="1"/>
</dbReference>
<reference evidence="9" key="2">
    <citation type="journal article" date="2023" name="IMA Fungus">
        <title>Comparative genomic study of the Penicillium genus elucidates a diverse pangenome and 15 lateral gene transfer events.</title>
        <authorList>
            <person name="Petersen C."/>
            <person name="Sorensen T."/>
            <person name="Nielsen M.R."/>
            <person name="Sondergaard T.E."/>
            <person name="Sorensen J.L."/>
            <person name="Fitzpatrick D.A."/>
            <person name="Frisvad J.C."/>
            <person name="Nielsen K.L."/>
        </authorList>
    </citation>
    <scope>NUCLEOTIDE SEQUENCE</scope>
    <source>
        <strain evidence="9">IBT 29677</strain>
    </source>
</reference>
<comment type="similarity">
    <text evidence="1 7">Belongs to the glycosyl hydrolase 43 family.</text>
</comment>
<evidence type="ECO:0000256" key="2">
    <source>
        <dbReference type="ARBA" id="ARBA00022729"/>
    </source>
</evidence>
<dbReference type="Proteomes" id="UP001147747">
    <property type="component" value="Unassembled WGS sequence"/>
</dbReference>
<keyword evidence="3 7" id="KW-0378">Hydrolase</keyword>
<dbReference type="AlphaFoldDB" id="A0A9W9SIR4"/>
<evidence type="ECO:0000313" key="10">
    <source>
        <dbReference type="Proteomes" id="UP001147747"/>
    </source>
</evidence>
<dbReference type="Pfam" id="PF17851">
    <property type="entry name" value="GH43_C2"/>
    <property type="match status" value="1"/>
</dbReference>
<comment type="caution">
    <text evidence="9">The sequence shown here is derived from an EMBL/GenBank/DDBJ whole genome shotgun (WGS) entry which is preliminary data.</text>
</comment>
<sequence length="544" mass="61459">MLRIRNPILPGFNADPSIIRVNDDYYIATSTFEWYPGVQIHHSKDLANWELITRPLTRKSQLDMRGAPDSCGVWAPCLSYDGEKYWLVYTYVTRKDGSFKDAHNYIVTAPEITGPWSDPIHVNSSGFDPSLFHDGDGKKWFVNMLWDHRKRPRAFAGIALQEFDPALGKLVGPRKNIFKGSELDLVEGPHLYKRNGWYYLLTAEGGTGYDHACTLVRSKDIWGPYEMHPQTHVLSSKDTAFAALQRAGHGDLVETREGRTYLVHLMGRPVGQHRRCVLGRETSIQEAVWREDDWLYVKGGSVPSLYVDVPGDGDGKEVDAKYWQEKEYTFIDGVLHKDFQWLRTPETDRIFSLEDGALSLVGRESIGSWFEQALVARRQTHFSYDAETVLVDYAPNDERQFAGLVAYYCRYNFFYLAVTADADGHREINILRSEASYPEGKLDLGGVEPVRIPNDGMVRLSLSIRGGLALQFYYAIDNGELNKVGPVFDASILSDECGGHQAHGSFTGAFVGMACSDVNGTSLPARFERFTYRPVEDAADRYDI</sequence>
<keyword evidence="4 7" id="KW-0326">Glycosidase</keyword>
<feature type="active site" description="Proton donor" evidence="5">
    <location>
        <position position="187"/>
    </location>
</feature>
<dbReference type="SUPFAM" id="SSF75005">
    <property type="entry name" value="Arabinanase/levansucrase/invertase"/>
    <property type="match status" value="1"/>
</dbReference>
<dbReference type="Pfam" id="PF04616">
    <property type="entry name" value="Glyco_hydro_43"/>
    <property type="match status" value="1"/>
</dbReference>
<keyword evidence="10" id="KW-1185">Reference proteome</keyword>
<evidence type="ECO:0000256" key="4">
    <source>
        <dbReference type="ARBA" id="ARBA00023295"/>
    </source>
</evidence>
<gene>
    <name evidence="9" type="ORF">N7509_012279</name>
</gene>
<accession>A0A9W9SIR4</accession>
<proteinExistence type="inferred from homology"/>
<feature type="domain" description="Beta-xylosidase C-terminal Concanavalin A-like" evidence="8">
    <location>
        <begin position="329"/>
        <end position="533"/>
    </location>
</feature>
<dbReference type="Gene3D" id="2.60.120.200">
    <property type="match status" value="1"/>
</dbReference>
<dbReference type="GO" id="GO:0005975">
    <property type="term" value="P:carbohydrate metabolic process"/>
    <property type="evidence" value="ECO:0007669"/>
    <property type="project" value="InterPro"/>
</dbReference>
<dbReference type="InterPro" id="IPR051795">
    <property type="entry name" value="Glycosyl_Hydrlase_43"/>
</dbReference>
<dbReference type="RefSeq" id="XP_056482946.1">
    <property type="nucleotide sequence ID" value="XM_056636916.1"/>
</dbReference>
<dbReference type="CDD" id="cd09000">
    <property type="entry name" value="GH43_SXA-like"/>
    <property type="match status" value="1"/>
</dbReference>
<feature type="active site" description="Proton acceptor" evidence="5">
    <location>
        <position position="15"/>
    </location>
</feature>
<dbReference type="InterPro" id="IPR023296">
    <property type="entry name" value="Glyco_hydro_beta-prop_sf"/>
</dbReference>
<evidence type="ECO:0000256" key="7">
    <source>
        <dbReference type="RuleBase" id="RU361187"/>
    </source>
</evidence>
<evidence type="ECO:0000256" key="1">
    <source>
        <dbReference type="ARBA" id="ARBA00009865"/>
    </source>
</evidence>
<dbReference type="PANTHER" id="PTHR42812">
    <property type="entry name" value="BETA-XYLOSIDASE"/>
    <property type="match status" value="1"/>
</dbReference>
<dbReference type="GO" id="GO:0004553">
    <property type="term" value="F:hydrolase activity, hydrolyzing O-glycosyl compounds"/>
    <property type="evidence" value="ECO:0007669"/>
    <property type="project" value="InterPro"/>
</dbReference>
<name>A0A9W9SIR4_9EURO</name>
<evidence type="ECO:0000259" key="8">
    <source>
        <dbReference type="Pfam" id="PF17851"/>
    </source>
</evidence>
<dbReference type="Gene3D" id="2.115.10.20">
    <property type="entry name" value="Glycosyl hydrolase domain, family 43"/>
    <property type="match status" value="1"/>
</dbReference>
<evidence type="ECO:0000256" key="6">
    <source>
        <dbReference type="PIRSR" id="PIRSR606710-2"/>
    </source>
</evidence>
<dbReference type="OrthoDB" id="2139957at2759"/>
<reference evidence="9" key="1">
    <citation type="submission" date="2022-12" db="EMBL/GenBank/DDBJ databases">
        <authorList>
            <person name="Petersen C."/>
        </authorList>
    </citation>
    <scope>NUCLEOTIDE SEQUENCE</scope>
    <source>
        <strain evidence="9">IBT 29677</strain>
    </source>
</reference>
<dbReference type="PANTHER" id="PTHR42812:SF12">
    <property type="entry name" value="BETA-XYLOSIDASE-RELATED"/>
    <property type="match status" value="1"/>
</dbReference>
<evidence type="ECO:0000313" key="9">
    <source>
        <dbReference type="EMBL" id="KAJ5379160.1"/>
    </source>
</evidence>
<protein>
    <recommendedName>
        <fullName evidence="8">Beta-xylosidase C-terminal Concanavalin A-like domain-containing protein</fullName>
    </recommendedName>
</protein>